<dbReference type="GeneID" id="7825679"/>
<dbReference type="KEGG" id="tet:TTHERM_00129070"/>
<protein>
    <submittedName>
        <fullName evidence="2">Uncharacterized protein</fullName>
    </submittedName>
</protein>
<reference evidence="3" key="1">
    <citation type="journal article" date="2006" name="PLoS Biol.">
        <title>Macronuclear genome sequence of the ciliate Tetrahymena thermophila, a model eukaryote.</title>
        <authorList>
            <person name="Eisen J.A."/>
            <person name="Coyne R.S."/>
            <person name="Wu M."/>
            <person name="Wu D."/>
            <person name="Thiagarajan M."/>
            <person name="Wortman J.R."/>
            <person name="Badger J.H."/>
            <person name="Ren Q."/>
            <person name="Amedeo P."/>
            <person name="Jones K.M."/>
            <person name="Tallon L.J."/>
            <person name="Delcher A.L."/>
            <person name="Salzberg S.L."/>
            <person name="Silva J.C."/>
            <person name="Haas B.J."/>
            <person name="Majoros W.H."/>
            <person name="Farzad M."/>
            <person name="Carlton J.M."/>
            <person name="Smith R.K. Jr."/>
            <person name="Garg J."/>
            <person name="Pearlman R.E."/>
            <person name="Karrer K.M."/>
            <person name="Sun L."/>
            <person name="Manning G."/>
            <person name="Elde N.C."/>
            <person name="Turkewitz A.P."/>
            <person name="Asai D.J."/>
            <person name="Wilkes D.E."/>
            <person name="Wang Y."/>
            <person name="Cai H."/>
            <person name="Collins K."/>
            <person name="Stewart B.A."/>
            <person name="Lee S.R."/>
            <person name="Wilamowska K."/>
            <person name="Weinberg Z."/>
            <person name="Ruzzo W.L."/>
            <person name="Wloga D."/>
            <person name="Gaertig J."/>
            <person name="Frankel J."/>
            <person name="Tsao C.-C."/>
            <person name="Gorovsky M.A."/>
            <person name="Keeling P.J."/>
            <person name="Waller R.F."/>
            <person name="Patron N.J."/>
            <person name="Cherry J.M."/>
            <person name="Stover N.A."/>
            <person name="Krieger C.J."/>
            <person name="del Toro C."/>
            <person name="Ryder H.F."/>
            <person name="Williamson S.C."/>
            <person name="Barbeau R.A."/>
            <person name="Hamilton E.P."/>
            <person name="Orias E."/>
        </authorList>
    </citation>
    <scope>NUCLEOTIDE SEQUENCE [LARGE SCALE GENOMIC DNA]</scope>
    <source>
        <strain evidence="3">SB210</strain>
    </source>
</reference>
<organism evidence="2 3">
    <name type="scientific">Tetrahymena thermophila (strain SB210)</name>
    <dbReference type="NCBI Taxonomy" id="312017"/>
    <lineage>
        <taxon>Eukaryota</taxon>
        <taxon>Sar</taxon>
        <taxon>Alveolata</taxon>
        <taxon>Ciliophora</taxon>
        <taxon>Intramacronucleata</taxon>
        <taxon>Oligohymenophorea</taxon>
        <taxon>Hymenostomatida</taxon>
        <taxon>Tetrahymenina</taxon>
        <taxon>Tetrahymenidae</taxon>
        <taxon>Tetrahymena</taxon>
    </lineage>
</organism>
<proteinExistence type="predicted"/>
<dbReference type="RefSeq" id="XP_001016388.2">
    <property type="nucleotide sequence ID" value="XM_001016388.2"/>
</dbReference>
<dbReference type="InParanoid" id="I7MED8"/>
<evidence type="ECO:0000256" key="1">
    <source>
        <dbReference type="SAM" id="MobiDB-lite"/>
    </source>
</evidence>
<keyword evidence="3" id="KW-1185">Reference proteome</keyword>
<name>I7MED8_TETTS</name>
<feature type="region of interest" description="Disordered" evidence="1">
    <location>
        <begin position="162"/>
        <end position="193"/>
    </location>
</feature>
<dbReference type="AlphaFoldDB" id="I7MED8"/>
<dbReference type="Proteomes" id="UP000009168">
    <property type="component" value="Unassembled WGS sequence"/>
</dbReference>
<sequence>MSSVELRIKNYHYLPHENGQQNQAQTKIMNQYQQNAEIYKFNRNQKDSSQVKSSLAPSENQENGLDYIIYKDQVSKYISCKYPAMPDNEAEKIIKPPTEDKYKYSLKQCSYPRNLTTRDIIGAVPGTLKSKVVQNFEKHHMMNDQSKQINSQQDQNLKDDYEQNDYYSSPQRNENSQQYNSINSKTDITPDKDSYPYKYGKKYVFNEDFNKRKAYDKSYIQEINQKLPDKIIHSPDLKKQNEDLENNFKQYHSKNESKTLESETNLQYRINERQNNSPPQKPYYDNKNKEEMSRNQYLNNGYQNENQQELNQIQKSKYENLSEDEIQKLINEYQKGYTSKLVNQYQAKKYDIINFYNREDWRNNKNPNYVKIKSFPRTNVFTFLENGDVNFNSAEKRVENRNKFTPQKFYSDQKQRPYLEEDYINNHMNIENDKLPKIMNTNKSYDSQQLNKHQRNLSAAHNKYENISNYSSNQYENYNLNDKKDILDYQLNLQNNQKNEIMESDKYQQPSALLSKKRSISVNNASYKYPDDFHQRRQYEDLLAAKGAYTLNQKQSNNYQSRRPY</sequence>
<dbReference type="EMBL" id="GG662699">
    <property type="protein sequence ID" value="EAR96143.2"/>
    <property type="molecule type" value="Genomic_DNA"/>
</dbReference>
<feature type="compositionally biased region" description="Polar residues" evidence="1">
    <location>
        <begin position="165"/>
        <end position="187"/>
    </location>
</feature>
<accession>I7MED8</accession>
<gene>
    <name evidence="2" type="ORF">TTHERM_00129070</name>
</gene>
<evidence type="ECO:0000313" key="2">
    <source>
        <dbReference type="EMBL" id="EAR96143.2"/>
    </source>
</evidence>
<evidence type="ECO:0000313" key="3">
    <source>
        <dbReference type="Proteomes" id="UP000009168"/>
    </source>
</evidence>